<feature type="region of interest" description="Disordered" evidence="1">
    <location>
        <begin position="502"/>
        <end position="572"/>
    </location>
</feature>
<keyword evidence="2" id="KW-0812">Transmembrane</keyword>
<protein>
    <recommendedName>
        <fullName evidence="6">Extracellular membrane protein CFEM domain-containing protein</fullName>
    </recommendedName>
</protein>
<feature type="compositionally biased region" description="Low complexity" evidence="1">
    <location>
        <begin position="544"/>
        <end position="564"/>
    </location>
</feature>
<keyword evidence="3" id="KW-0732">Signal</keyword>
<gene>
    <name evidence="4" type="ORF">TWF694_000801</name>
</gene>
<evidence type="ECO:0000313" key="5">
    <source>
        <dbReference type="Proteomes" id="UP001365542"/>
    </source>
</evidence>
<keyword evidence="2" id="KW-1133">Transmembrane helix</keyword>
<feature type="compositionally biased region" description="Low complexity" evidence="1">
    <location>
        <begin position="503"/>
        <end position="513"/>
    </location>
</feature>
<reference evidence="4 5" key="1">
    <citation type="submission" date="2019-10" db="EMBL/GenBank/DDBJ databases">
        <authorList>
            <person name="Palmer J.M."/>
        </authorList>
    </citation>
    <scope>NUCLEOTIDE SEQUENCE [LARGE SCALE GENOMIC DNA]</scope>
    <source>
        <strain evidence="4 5">TWF694</strain>
    </source>
</reference>
<feature type="chain" id="PRO_5043575398" description="Extracellular membrane protein CFEM domain-containing protein" evidence="3">
    <location>
        <begin position="28"/>
        <end position="572"/>
    </location>
</feature>
<feature type="transmembrane region" description="Helical" evidence="2">
    <location>
        <begin position="208"/>
        <end position="233"/>
    </location>
</feature>
<sequence>MSLLRPSKSLKLLSALALLHLSTPAAAQIAAFFPEYLKDCINNCQPLWSANYACTLSGQQSQDCLCQSPFVEQFYEGSTCTCTSDYEAQEFRNWFDGTNGCSLYVEARIRSSETSRPTPTTSVASSSSDVSTTTSESGSAGTTTRSTTTSAGSTTTTSAPSSPVPTTITTNGSTFITMVTPTGTQSPSIATTQPQDSSGFITAQNKKWVIPTITIGGIVVLGAVAFGILYFCFGCCRRDGRGKYGRANNPGGMGGAAAAGLVKKNKNKNKMWLSTIPFFGTKSKSSQRSDSSQDMTLVGDHDSMVDTAYYGAGAFPPYGAAYVPYQHGAPLPPIDEVQSIAESTLTRDRGFSGPMPPPFGGGAMPEEDEGFNFGYETQEVTPYTPVGNGGLDRRDSVMLPPAPVAQANMPLLGGGVPSGAGLIGAAITTSPTTSRNRDSGTFSNRYEDLAGRRMERRMFDPSGMPMPMPIGAGTMNIPRKGVPSSPITTAGGVLPGPDFRSQTVSPPVSTVSTASNYSSGFSGGGGPLAGRGTSGGRGDGGAFSGFPRAPAPAGSGFFAPRGPGTDYYEDYR</sequence>
<dbReference type="EMBL" id="JAVHJO010000001">
    <property type="protein sequence ID" value="KAK6544090.1"/>
    <property type="molecule type" value="Genomic_DNA"/>
</dbReference>
<evidence type="ECO:0000256" key="2">
    <source>
        <dbReference type="SAM" id="Phobius"/>
    </source>
</evidence>
<feature type="compositionally biased region" description="Low complexity" evidence="1">
    <location>
        <begin position="114"/>
        <end position="172"/>
    </location>
</feature>
<keyword evidence="5" id="KW-1185">Reference proteome</keyword>
<evidence type="ECO:0000256" key="3">
    <source>
        <dbReference type="SAM" id="SignalP"/>
    </source>
</evidence>
<evidence type="ECO:0000313" key="4">
    <source>
        <dbReference type="EMBL" id="KAK6544090.1"/>
    </source>
</evidence>
<evidence type="ECO:0008006" key="6">
    <source>
        <dbReference type="Google" id="ProtNLM"/>
    </source>
</evidence>
<comment type="caution">
    <text evidence="4">The sequence shown here is derived from an EMBL/GenBank/DDBJ whole genome shotgun (WGS) entry which is preliminary data.</text>
</comment>
<proteinExistence type="predicted"/>
<accession>A0AAV9XPN2</accession>
<feature type="region of interest" description="Disordered" evidence="1">
    <location>
        <begin position="112"/>
        <end position="172"/>
    </location>
</feature>
<keyword evidence="2" id="KW-0472">Membrane</keyword>
<dbReference type="AlphaFoldDB" id="A0AAV9XPN2"/>
<name>A0AAV9XPN2_9PEZI</name>
<feature type="compositionally biased region" description="Gly residues" evidence="1">
    <location>
        <begin position="521"/>
        <end position="543"/>
    </location>
</feature>
<organism evidence="4 5">
    <name type="scientific">Orbilia ellipsospora</name>
    <dbReference type="NCBI Taxonomy" id="2528407"/>
    <lineage>
        <taxon>Eukaryota</taxon>
        <taxon>Fungi</taxon>
        <taxon>Dikarya</taxon>
        <taxon>Ascomycota</taxon>
        <taxon>Pezizomycotina</taxon>
        <taxon>Orbiliomycetes</taxon>
        <taxon>Orbiliales</taxon>
        <taxon>Orbiliaceae</taxon>
        <taxon>Orbilia</taxon>
    </lineage>
</organism>
<dbReference type="Proteomes" id="UP001365542">
    <property type="component" value="Unassembled WGS sequence"/>
</dbReference>
<feature type="signal peptide" evidence="3">
    <location>
        <begin position="1"/>
        <end position="27"/>
    </location>
</feature>
<evidence type="ECO:0000256" key="1">
    <source>
        <dbReference type="SAM" id="MobiDB-lite"/>
    </source>
</evidence>